<evidence type="ECO:0000313" key="1">
    <source>
        <dbReference type="EMBL" id="KAK7007429.1"/>
    </source>
</evidence>
<proteinExistence type="predicted"/>
<name>A0AAW0AEI1_9AGAR</name>
<comment type="caution">
    <text evidence="1">The sequence shown here is derived from an EMBL/GenBank/DDBJ whole genome shotgun (WGS) entry which is preliminary data.</text>
</comment>
<dbReference type="Proteomes" id="UP001362999">
    <property type="component" value="Unassembled WGS sequence"/>
</dbReference>
<accession>A0AAW0AEI1</accession>
<gene>
    <name evidence="1" type="ORF">R3P38DRAFT_1672734</name>
</gene>
<dbReference type="AlphaFoldDB" id="A0AAW0AEI1"/>
<organism evidence="1 2">
    <name type="scientific">Favolaschia claudopus</name>
    <dbReference type="NCBI Taxonomy" id="2862362"/>
    <lineage>
        <taxon>Eukaryota</taxon>
        <taxon>Fungi</taxon>
        <taxon>Dikarya</taxon>
        <taxon>Basidiomycota</taxon>
        <taxon>Agaricomycotina</taxon>
        <taxon>Agaricomycetes</taxon>
        <taxon>Agaricomycetidae</taxon>
        <taxon>Agaricales</taxon>
        <taxon>Marasmiineae</taxon>
        <taxon>Mycenaceae</taxon>
        <taxon>Favolaschia</taxon>
    </lineage>
</organism>
<evidence type="ECO:0000313" key="2">
    <source>
        <dbReference type="Proteomes" id="UP001362999"/>
    </source>
</evidence>
<sequence>MLSTACHGLKRKTSLLPRESFLSRHGSSSAHFRVDVAEFVAAAGAVDQIPALNGRPEVILRYLPECDRN</sequence>
<keyword evidence="2" id="KW-1185">Reference proteome</keyword>
<protein>
    <submittedName>
        <fullName evidence="1">Uncharacterized protein</fullName>
    </submittedName>
</protein>
<dbReference type="EMBL" id="JAWWNJ010000071">
    <property type="protein sequence ID" value="KAK7007429.1"/>
    <property type="molecule type" value="Genomic_DNA"/>
</dbReference>
<reference evidence="1 2" key="1">
    <citation type="journal article" date="2024" name="J Genomics">
        <title>Draft genome sequencing and assembly of Favolaschia claudopus CIRM-BRFM 2984 isolated from oak limbs.</title>
        <authorList>
            <person name="Navarro D."/>
            <person name="Drula E."/>
            <person name="Chaduli D."/>
            <person name="Cazenave R."/>
            <person name="Ahrendt S."/>
            <person name="Wang J."/>
            <person name="Lipzen A."/>
            <person name="Daum C."/>
            <person name="Barry K."/>
            <person name="Grigoriev I.V."/>
            <person name="Favel A."/>
            <person name="Rosso M.N."/>
            <person name="Martin F."/>
        </authorList>
    </citation>
    <scope>NUCLEOTIDE SEQUENCE [LARGE SCALE GENOMIC DNA]</scope>
    <source>
        <strain evidence="1 2">CIRM-BRFM 2984</strain>
    </source>
</reference>